<accession>A0A167X9B6</accession>
<dbReference type="Proteomes" id="UP000076532">
    <property type="component" value="Unassembled WGS sequence"/>
</dbReference>
<gene>
    <name evidence="2" type="ORF">FIBSPDRAFT_296898</name>
</gene>
<evidence type="ECO:0000256" key="1">
    <source>
        <dbReference type="SAM" id="MobiDB-lite"/>
    </source>
</evidence>
<evidence type="ECO:0000313" key="3">
    <source>
        <dbReference type="Proteomes" id="UP000076532"/>
    </source>
</evidence>
<dbReference type="AlphaFoldDB" id="A0A167X9B6"/>
<feature type="region of interest" description="Disordered" evidence="1">
    <location>
        <begin position="1"/>
        <end position="69"/>
    </location>
</feature>
<feature type="compositionally biased region" description="Basic residues" evidence="1">
    <location>
        <begin position="12"/>
        <end position="34"/>
    </location>
</feature>
<sequence length="143" mass="16241">MTCPSCLPHAVPRQRKRTGQRPHVHPARRRSVRCRTRDRLLRRSPYTRSLPPRCRGIRSSYGGAEKPYTPTLITSNTSPVLSHFLSSLSTPRTPVSAELNHHHHQIPPLRAAISINFPHLPVAYLGRRIRPSRRRAGGTSRRA</sequence>
<keyword evidence="3" id="KW-1185">Reference proteome</keyword>
<protein>
    <submittedName>
        <fullName evidence="2">Uncharacterized protein</fullName>
    </submittedName>
</protein>
<name>A0A167X9B6_9AGAM</name>
<organism evidence="2 3">
    <name type="scientific">Athelia psychrophila</name>
    <dbReference type="NCBI Taxonomy" id="1759441"/>
    <lineage>
        <taxon>Eukaryota</taxon>
        <taxon>Fungi</taxon>
        <taxon>Dikarya</taxon>
        <taxon>Basidiomycota</taxon>
        <taxon>Agaricomycotina</taxon>
        <taxon>Agaricomycetes</taxon>
        <taxon>Agaricomycetidae</taxon>
        <taxon>Atheliales</taxon>
        <taxon>Atheliaceae</taxon>
        <taxon>Athelia</taxon>
    </lineage>
</organism>
<dbReference type="EMBL" id="KV417766">
    <property type="protein sequence ID" value="KZP06966.1"/>
    <property type="molecule type" value="Genomic_DNA"/>
</dbReference>
<proteinExistence type="predicted"/>
<reference evidence="2 3" key="1">
    <citation type="journal article" date="2016" name="Mol. Biol. Evol.">
        <title>Comparative Genomics of Early-Diverging Mushroom-Forming Fungi Provides Insights into the Origins of Lignocellulose Decay Capabilities.</title>
        <authorList>
            <person name="Nagy L.G."/>
            <person name="Riley R."/>
            <person name="Tritt A."/>
            <person name="Adam C."/>
            <person name="Daum C."/>
            <person name="Floudas D."/>
            <person name="Sun H."/>
            <person name="Yadav J.S."/>
            <person name="Pangilinan J."/>
            <person name="Larsson K.H."/>
            <person name="Matsuura K."/>
            <person name="Barry K."/>
            <person name="Labutti K."/>
            <person name="Kuo R."/>
            <person name="Ohm R.A."/>
            <person name="Bhattacharya S.S."/>
            <person name="Shirouzu T."/>
            <person name="Yoshinaga Y."/>
            <person name="Martin F.M."/>
            <person name="Grigoriev I.V."/>
            <person name="Hibbett D.S."/>
        </authorList>
    </citation>
    <scope>NUCLEOTIDE SEQUENCE [LARGE SCALE GENOMIC DNA]</scope>
    <source>
        <strain evidence="2 3">CBS 109695</strain>
    </source>
</reference>
<evidence type="ECO:0000313" key="2">
    <source>
        <dbReference type="EMBL" id="KZP06966.1"/>
    </source>
</evidence>